<feature type="signal peptide" evidence="2">
    <location>
        <begin position="1"/>
        <end position="17"/>
    </location>
</feature>
<evidence type="ECO:0000256" key="2">
    <source>
        <dbReference type="SAM" id="SignalP"/>
    </source>
</evidence>
<reference evidence="3" key="2">
    <citation type="submission" date="2022-10" db="EMBL/GenBank/DDBJ databases">
        <authorList>
            <consortium name="ENA_rothamsted_submissions"/>
            <consortium name="culmorum"/>
            <person name="King R."/>
        </authorList>
    </citation>
    <scope>NUCLEOTIDE SEQUENCE</scope>
</reference>
<evidence type="ECO:0000313" key="4">
    <source>
        <dbReference type="Proteomes" id="UP001153714"/>
    </source>
</evidence>
<organism evidence="3 4">
    <name type="scientific">Diatraea saccharalis</name>
    <name type="common">sugarcane borer</name>
    <dbReference type="NCBI Taxonomy" id="40085"/>
    <lineage>
        <taxon>Eukaryota</taxon>
        <taxon>Metazoa</taxon>
        <taxon>Ecdysozoa</taxon>
        <taxon>Arthropoda</taxon>
        <taxon>Hexapoda</taxon>
        <taxon>Insecta</taxon>
        <taxon>Pterygota</taxon>
        <taxon>Neoptera</taxon>
        <taxon>Endopterygota</taxon>
        <taxon>Lepidoptera</taxon>
        <taxon>Glossata</taxon>
        <taxon>Ditrysia</taxon>
        <taxon>Pyraloidea</taxon>
        <taxon>Crambidae</taxon>
        <taxon>Crambinae</taxon>
        <taxon>Diatraea</taxon>
    </lineage>
</organism>
<feature type="transmembrane region" description="Helical" evidence="1">
    <location>
        <begin position="117"/>
        <end position="141"/>
    </location>
</feature>
<protein>
    <submittedName>
        <fullName evidence="3">Uncharacterized protein</fullName>
    </submittedName>
</protein>
<keyword evidence="1" id="KW-1133">Transmembrane helix</keyword>
<accession>A0A9N9R2D9</accession>
<keyword evidence="1" id="KW-0812">Transmembrane</keyword>
<gene>
    <name evidence="3" type="ORF">DIATSA_LOCUS6424</name>
</gene>
<name>A0A9N9R2D9_9NEOP</name>
<keyword evidence="2" id="KW-0732">Signal</keyword>
<keyword evidence="4" id="KW-1185">Reference proteome</keyword>
<feature type="chain" id="PRO_5040420342" evidence="2">
    <location>
        <begin position="18"/>
        <end position="347"/>
    </location>
</feature>
<sequence>MTTLLTLSISLVKTTDSVWKCFGPHNHSVFLYNYRGCMETCSYYFDNGEAVSDEFNDMKVKKHSRETELNSDIDNLNTKQSLLKQSNITCEHNDTVIRQLDSTKCKLDAGKVAISSYVFYLIGFIMLFLITVIIVLGVLFYRTKMNEYKVFLSPVTPNTTLNVDVARKYIKQSSQELNLVNINSETKTDTVPRDCELYDESETTMSPKNPLKIYRSVKKPVNHQMLLREQMKKICEDALAKSQNCGLTASLKDLNQLLYEFDNDKHEKSYESIVREKSASYPQLDIYDEPPAKKHPIGDNEVDIPVYDCLPTSNSIVVQDYETNYFMTLSKDNGTEPAYINAKFRYK</sequence>
<dbReference type="AlphaFoldDB" id="A0A9N9R2D9"/>
<proteinExistence type="predicted"/>
<keyword evidence="1" id="KW-0472">Membrane</keyword>
<dbReference type="EMBL" id="OU893333">
    <property type="protein sequence ID" value="CAG9788629.1"/>
    <property type="molecule type" value="Genomic_DNA"/>
</dbReference>
<evidence type="ECO:0000313" key="3">
    <source>
        <dbReference type="EMBL" id="CAG9788629.1"/>
    </source>
</evidence>
<reference evidence="3" key="1">
    <citation type="submission" date="2021-12" db="EMBL/GenBank/DDBJ databases">
        <authorList>
            <person name="King R."/>
        </authorList>
    </citation>
    <scope>NUCLEOTIDE SEQUENCE</scope>
</reference>
<dbReference type="Proteomes" id="UP001153714">
    <property type="component" value="Chromosome 2"/>
</dbReference>
<evidence type="ECO:0000256" key="1">
    <source>
        <dbReference type="SAM" id="Phobius"/>
    </source>
</evidence>
<dbReference type="OrthoDB" id="7448217at2759"/>